<evidence type="ECO:0000313" key="3">
    <source>
        <dbReference type="Proteomes" id="UP000184315"/>
    </source>
</evidence>
<proteinExistence type="predicted"/>
<dbReference type="OrthoDB" id="9778516at2"/>
<dbReference type="PIRSF" id="PIRSF016493">
    <property type="entry name" value="Glycyl_aminpptds"/>
    <property type="match status" value="1"/>
</dbReference>
<dbReference type="Gene3D" id="1.10.390.10">
    <property type="entry name" value="Neutral Protease Domain 2"/>
    <property type="match status" value="1"/>
</dbReference>
<reference evidence="3" key="1">
    <citation type="submission" date="2015-10" db="EMBL/GenBank/DDBJ databases">
        <authorList>
            <person name="Regsiter A."/>
            <person name="william w."/>
        </authorList>
    </citation>
    <scope>NUCLEOTIDE SEQUENCE [LARGE SCALE GENOMIC DNA]</scope>
</reference>
<dbReference type="Gene3D" id="2.30.42.10">
    <property type="match status" value="1"/>
</dbReference>
<dbReference type="InterPro" id="IPR024191">
    <property type="entry name" value="Peptidase_M61"/>
</dbReference>
<sequence length="595" mass="68948">MTEATQTRPDSLTKVTPVLQYWVGMPQPESHLFEIKLQIRGDILSSSPLALKMPVWTPGSYLVREYSRHLQDWGVCDQDGNPLKWRKVSKNHWQIHSKSATEVRVSYRIFANELSVRTNHLDSSHGYFNGAALFLYVPGYEQHPIQVTIEPPKNWIVTTILPTVSHQINTFYAADFDTLVDSPFEIGTHRLYEFQVEGKSHQLAIWGDGNVNPERLLTDFQKIITVESELFDGLPYERYLFLLHLSNQGFGGLEHKDSCSLIYSRFGFRNTDKYNRFMQLVAHEFFHLWNVKRIRPKALEVFDYEQENYTSSLWFSEGTTSYYDMVIPYRAGIFDVKGFLNAIAKDITRLQTIPGRLVQPLSESSWDTWIKLYRRESHSDNNQISYYLKGELVSFLLDLLIREKQGNQRSLDDVMRQMWSEFGQPEIGFTPEQLEQVIESIAETSLNDFFQKYLYGLDELSYNQYLEPFGLQLIAETTDETPYLGCKLALEKGREIIKFVEIGSPAEAAGLDIHDELLAINGFKVTSDQFQERLKDYKPGDTVELTFFHQDLLRTCQATLTSPRPNHYKIVSVSQPTPQQKRNFEGWLGCAYHNL</sequence>
<dbReference type="InterPro" id="IPR036034">
    <property type="entry name" value="PDZ_sf"/>
</dbReference>
<protein>
    <submittedName>
        <fullName evidence="2">Peptidase M61</fullName>
    </submittedName>
</protein>
<dbReference type="InterPro" id="IPR040756">
    <property type="entry name" value="Peptidase_M61_N"/>
</dbReference>
<dbReference type="Gene3D" id="2.60.40.3650">
    <property type="match status" value="1"/>
</dbReference>
<dbReference type="SMART" id="SM00228">
    <property type="entry name" value="PDZ"/>
    <property type="match status" value="1"/>
</dbReference>
<evidence type="ECO:0000313" key="2">
    <source>
        <dbReference type="EMBL" id="CUR32229.1"/>
    </source>
</evidence>
<name>A0A1J1LHZ3_9CYAN</name>
<dbReference type="InterPro" id="IPR007963">
    <property type="entry name" value="Peptidase_M61_catalytic"/>
</dbReference>
<organism evidence="2 3">
    <name type="scientific">Planktothrix tepida PCC 9214</name>
    <dbReference type="NCBI Taxonomy" id="671072"/>
    <lineage>
        <taxon>Bacteria</taxon>
        <taxon>Bacillati</taxon>
        <taxon>Cyanobacteriota</taxon>
        <taxon>Cyanophyceae</taxon>
        <taxon>Oscillatoriophycideae</taxon>
        <taxon>Oscillatoriales</taxon>
        <taxon>Microcoleaceae</taxon>
        <taxon>Planktothrix</taxon>
    </lineage>
</organism>
<dbReference type="PROSITE" id="PS50106">
    <property type="entry name" value="PDZ"/>
    <property type="match status" value="1"/>
</dbReference>
<dbReference type="RefSeq" id="WP_072718978.1">
    <property type="nucleotide sequence ID" value="NZ_LN889796.1"/>
</dbReference>
<dbReference type="Pfam" id="PF17899">
    <property type="entry name" value="Peptidase_M61_N"/>
    <property type="match status" value="1"/>
</dbReference>
<keyword evidence="3" id="KW-1185">Reference proteome</keyword>
<dbReference type="Pfam" id="PF05299">
    <property type="entry name" value="Peptidase_M61"/>
    <property type="match status" value="1"/>
</dbReference>
<dbReference type="SUPFAM" id="SSF55486">
    <property type="entry name" value="Metalloproteases ('zincins'), catalytic domain"/>
    <property type="match status" value="1"/>
</dbReference>
<dbReference type="Pfam" id="PF13180">
    <property type="entry name" value="PDZ_2"/>
    <property type="match status" value="1"/>
</dbReference>
<accession>A0A1J1LHZ3</accession>
<gene>
    <name evidence="2" type="ORF">PL9214430201</name>
</gene>
<dbReference type="Proteomes" id="UP000184315">
    <property type="component" value="Unassembled WGS sequence"/>
</dbReference>
<dbReference type="STRING" id="671072.PL9214430201"/>
<dbReference type="InterPro" id="IPR001478">
    <property type="entry name" value="PDZ"/>
</dbReference>
<dbReference type="InterPro" id="IPR027268">
    <property type="entry name" value="Peptidase_M4/M1_CTD_sf"/>
</dbReference>
<dbReference type="AlphaFoldDB" id="A0A1J1LHZ3"/>
<evidence type="ECO:0000259" key="1">
    <source>
        <dbReference type="PROSITE" id="PS50106"/>
    </source>
</evidence>
<dbReference type="SUPFAM" id="SSF50156">
    <property type="entry name" value="PDZ domain-like"/>
    <property type="match status" value="1"/>
</dbReference>
<feature type="domain" description="PDZ" evidence="1">
    <location>
        <begin position="470"/>
        <end position="536"/>
    </location>
</feature>
<dbReference type="EMBL" id="CZDF01000148">
    <property type="protein sequence ID" value="CUR32229.1"/>
    <property type="molecule type" value="Genomic_DNA"/>
</dbReference>